<organism evidence="7">
    <name type="scientific">uncultured bacterium contig00014</name>
    <dbReference type="NCBI Taxonomy" id="1181505"/>
    <lineage>
        <taxon>Bacteria</taxon>
        <taxon>environmental samples</taxon>
    </lineage>
</organism>
<evidence type="ECO:0000259" key="5">
    <source>
        <dbReference type="Pfam" id="PF01743"/>
    </source>
</evidence>
<name>A0A806KMT5_9BACT</name>
<evidence type="ECO:0000313" key="7">
    <source>
        <dbReference type="EMBL" id="AGS53361.1"/>
    </source>
</evidence>
<evidence type="ECO:0000259" key="6">
    <source>
        <dbReference type="Pfam" id="PF12627"/>
    </source>
</evidence>
<dbReference type="AlphaFoldDB" id="A0A806KMT5"/>
<feature type="domain" description="Poly A polymerase head" evidence="5">
    <location>
        <begin position="50"/>
        <end position="165"/>
    </location>
</feature>
<dbReference type="PANTHER" id="PTHR43051:SF1">
    <property type="entry name" value="POLYNUCLEOTIDE ADENYLYLTRANSFERASE FAMILY PROTEIN"/>
    <property type="match status" value="1"/>
</dbReference>
<dbReference type="EC" id="2.7.7.19" evidence="7"/>
<keyword evidence="2" id="KW-0547">Nucleotide-binding</keyword>
<feature type="region of interest" description="Disordered" evidence="4">
    <location>
        <begin position="355"/>
        <end position="374"/>
    </location>
</feature>
<dbReference type="GO" id="GO:0000166">
    <property type="term" value="F:nucleotide binding"/>
    <property type="evidence" value="ECO:0007669"/>
    <property type="project" value="UniProtKB-KW"/>
</dbReference>
<dbReference type="SUPFAM" id="SSF81891">
    <property type="entry name" value="Poly A polymerase C-terminal region-like"/>
    <property type="match status" value="1"/>
</dbReference>
<evidence type="ECO:0000256" key="4">
    <source>
        <dbReference type="SAM" id="MobiDB-lite"/>
    </source>
</evidence>
<dbReference type="InterPro" id="IPR032828">
    <property type="entry name" value="PolyA_RNA-bd"/>
</dbReference>
<dbReference type="NCBIfam" id="TIGR01942">
    <property type="entry name" value="pcnB"/>
    <property type="match status" value="1"/>
</dbReference>
<protein>
    <submittedName>
        <fullName evidence="7">Poly(A) polymerase</fullName>
        <ecNumber evidence="7">2.7.7.19</ecNumber>
    </submittedName>
</protein>
<reference evidence="7" key="1">
    <citation type="submission" date="2012-03" db="EMBL/GenBank/DDBJ databases">
        <title>Functional metagenomics reveals considerable lignocellulase gene clusters in the gut microbiome of a wood-feeding higher termite.</title>
        <authorList>
            <person name="Liu N."/>
        </authorList>
    </citation>
    <scope>NUCLEOTIDE SEQUENCE</scope>
</reference>
<feature type="domain" description="tRNA nucleotidyltransferase/poly(A) polymerase RNA and SrmB- binding" evidence="6">
    <location>
        <begin position="193"/>
        <end position="252"/>
    </location>
</feature>
<dbReference type="InterPro" id="IPR043519">
    <property type="entry name" value="NT_sf"/>
</dbReference>
<dbReference type="GO" id="GO:0003723">
    <property type="term" value="F:RNA binding"/>
    <property type="evidence" value="ECO:0007669"/>
    <property type="project" value="UniProtKB-KW"/>
</dbReference>
<comment type="similarity">
    <text evidence="3">Belongs to the tRNA nucleotidyltransferase/poly(A) polymerase family.</text>
</comment>
<dbReference type="Gene3D" id="3.30.460.10">
    <property type="entry name" value="Beta Polymerase, domain 2"/>
    <property type="match status" value="1"/>
</dbReference>
<dbReference type="Pfam" id="PF12627">
    <property type="entry name" value="PolyA_pol_RNAbd"/>
    <property type="match status" value="1"/>
</dbReference>
<dbReference type="GO" id="GO:1990817">
    <property type="term" value="F:poly(A) RNA polymerase activity"/>
    <property type="evidence" value="ECO:0007669"/>
    <property type="project" value="UniProtKB-EC"/>
</dbReference>
<dbReference type="Gene3D" id="1.10.3090.10">
    <property type="entry name" value="cca-adding enzyme, domain 2"/>
    <property type="match status" value="1"/>
</dbReference>
<dbReference type="SUPFAM" id="SSF81301">
    <property type="entry name" value="Nucleotidyltransferase"/>
    <property type="match status" value="1"/>
</dbReference>
<evidence type="ECO:0000256" key="3">
    <source>
        <dbReference type="RuleBase" id="RU003953"/>
    </source>
</evidence>
<evidence type="ECO:0000256" key="1">
    <source>
        <dbReference type="ARBA" id="ARBA00022679"/>
    </source>
</evidence>
<dbReference type="PANTHER" id="PTHR43051">
    <property type="entry name" value="POLYNUCLEOTIDE ADENYLYLTRANSFERASE FAMILY PROTEIN"/>
    <property type="match status" value="1"/>
</dbReference>
<evidence type="ECO:0000256" key="2">
    <source>
        <dbReference type="ARBA" id="ARBA00022741"/>
    </source>
</evidence>
<dbReference type="InterPro" id="IPR010206">
    <property type="entry name" value="PolA_pol_I"/>
</dbReference>
<dbReference type="GO" id="GO:0006396">
    <property type="term" value="P:RNA processing"/>
    <property type="evidence" value="ECO:0007669"/>
    <property type="project" value="InterPro"/>
</dbReference>
<proteinExistence type="inferred from homology"/>
<dbReference type="InterPro" id="IPR002646">
    <property type="entry name" value="PolA_pol_head_dom"/>
</dbReference>
<sequence length="374" mass="42884">MRFRYSTEGNGRLVKKAAVYTQDEHKINFSDVDPQAVYIVERLQANGYETYIVGGAVRDLILGKKPKDFDIVTAASPTKIKKIFRNARIIGRRFRLVHVYFGPKIFEVSTFRSMKDGPTSNTFGTIEEDVKRRDFTINALFYDPMKQLVVDYIEGMRDIRKRQIRPIIELSTIFTDDPVRMIRAVKYAAVTGFDLPFPLRYRIRKHSSLLASVSPSRLTEEIFKIIHSPCALEIVIGLDAMNIYRFLQPAAAELFKTMPGFKARYMKTLDTLNTAEGAMALSALIRDYLEDTADWDGQQDENPGEGGPRSTAERYRIAFVLARKFVLPMNPPRRDLENALKLLFAEHGVSIKKTRFNEQQRRKRQRKAGTIAAQ</sequence>
<keyword evidence="1 3" id="KW-0808">Transferase</keyword>
<accession>A0A806KMT5</accession>
<dbReference type="Pfam" id="PF01743">
    <property type="entry name" value="PolyA_pol"/>
    <property type="match status" value="1"/>
</dbReference>
<keyword evidence="7" id="KW-0548">Nucleotidyltransferase</keyword>
<keyword evidence="3" id="KW-0694">RNA-binding</keyword>
<dbReference type="InterPro" id="IPR052191">
    <property type="entry name" value="tRNA_ntf/polyA_polymerase_I"/>
</dbReference>
<dbReference type="CDD" id="cd05398">
    <property type="entry name" value="NT_ClassII-CCAase"/>
    <property type="match status" value="1"/>
</dbReference>
<dbReference type="GO" id="GO:0043633">
    <property type="term" value="P:polyadenylation-dependent RNA catabolic process"/>
    <property type="evidence" value="ECO:0007669"/>
    <property type="project" value="InterPro"/>
</dbReference>
<dbReference type="EMBL" id="JQ844230">
    <property type="protein sequence ID" value="AGS53361.1"/>
    <property type="molecule type" value="Genomic_DNA"/>
</dbReference>